<dbReference type="Pfam" id="PF11566">
    <property type="entry name" value="PI31_Prot_N"/>
    <property type="match status" value="1"/>
</dbReference>
<dbReference type="PANTHER" id="PTHR13266">
    <property type="entry name" value="PROTEASOME INHIBITOR"/>
    <property type="match status" value="1"/>
</dbReference>
<dbReference type="GO" id="GO:0070628">
    <property type="term" value="F:proteasome binding"/>
    <property type="evidence" value="ECO:0007669"/>
    <property type="project" value="InterPro"/>
</dbReference>
<gene>
    <name evidence="6" type="ORF">J437_LFUL005810</name>
</gene>
<keyword evidence="7" id="KW-1185">Reference proteome</keyword>
<evidence type="ECO:0000256" key="2">
    <source>
        <dbReference type="ARBA" id="ARBA00015575"/>
    </source>
</evidence>
<evidence type="ECO:0000256" key="3">
    <source>
        <dbReference type="ARBA" id="ARBA00022942"/>
    </source>
</evidence>
<reference evidence="6" key="1">
    <citation type="submission" date="2013-04" db="EMBL/GenBank/DDBJ databases">
        <authorList>
            <person name="Qu J."/>
            <person name="Murali S.C."/>
            <person name="Bandaranaike D."/>
            <person name="Bellair M."/>
            <person name="Blankenburg K."/>
            <person name="Chao H."/>
            <person name="Dinh H."/>
            <person name="Doddapaneni H."/>
            <person name="Downs B."/>
            <person name="Dugan-Rocha S."/>
            <person name="Elkadiri S."/>
            <person name="Gnanaolivu R.D."/>
            <person name="Hernandez B."/>
            <person name="Javaid M."/>
            <person name="Jayaseelan J.C."/>
            <person name="Lee S."/>
            <person name="Li M."/>
            <person name="Ming W."/>
            <person name="Munidasa M."/>
            <person name="Muniz J."/>
            <person name="Nguyen L."/>
            <person name="Ongeri F."/>
            <person name="Osuji N."/>
            <person name="Pu L.-L."/>
            <person name="Puazo M."/>
            <person name="Qu C."/>
            <person name="Quiroz J."/>
            <person name="Raj R."/>
            <person name="Weissenberger G."/>
            <person name="Xin Y."/>
            <person name="Zou X."/>
            <person name="Han Y."/>
            <person name="Richards S."/>
            <person name="Worley K."/>
            <person name="Muzny D."/>
            <person name="Gibbs R."/>
        </authorList>
    </citation>
    <scope>NUCLEOTIDE SEQUENCE</scope>
    <source>
        <strain evidence="6">Sampled in the wild</strain>
    </source>
</reference>
<evidence type="ECO:0000256" key="1">
    <source>
        <dbReference type="ARBA" id="ARBA00006405"/>
    </source>
</evidence>
<dbReference type="GO" id="GO:0043161">
    <property type="term" value="P:proteasome-mediated ubiquitin-dependent protein catabolic process"/>
    <property type="evidence" value="ECO:0007669"/>
    <property type="project" value="InterPro"/>
</dbReference>
<evidence type="ECO:0000313" key="7">
    <source>
        <dbReference type="Proteomes" id="UP000792457"/>
    </source>
</evidence>
<sequence length="276" mass="30597">MSNTYIGWELFYHSVESSLTKKEDILIAFVHFVLIKHGFRCFGFDKEANQEHQNGSELLPATWNTKENLSLKYKLREQNFVLQVTKSEGTLIFNLLNPVKVEASSVVFEIASSVSGIKGSLGNVIPNHDELRLKLEESLLKPMAPETLGIKSVAVQTVTESSSLRVERDVQPNPRPHAERNPESEQYFDPFGVGRSDLDPLGRLGGGNLFQPPRRGGINPGLGVPGGLPRGSIPPGARFDPFGPPDIDNRPRRGGFGRMNPDHDHMPPPGFDDMFM</sequence>
<dbReference type="Proteomes" id="UP000792457">
    <property type="component" value="Unassembled WGS sequence"/>
</dbReference>
<feature type="domain" description="PI31 proteasome regulator N-terminal" evidence="5">
    <location>
        <begin position="16"/>
        <end position="146"/>
    </location>
</feature>
<proteinExistence type="inferred from homology"/>
<evidence type="ECO:0000313" key="6">
    <source>
        <dbReference type="EMBL" id="KAG8226149.1"/>
    </source>
</evidence>
<dbReference type="PANTHER" id="PTHR13266:SF1">
    <property type="entry name" value="PROTEASOME INHIBITOR PI31 SUBUNIT"/>
    <property type="match status" value="1"/>
</dbReference>
<keyword evidence="3" id="KW-0647">Proteasome</keyword>
<feature type="compositionally biased region" description="Gly residues" evidence="4">
    <location>
        <begin position="218"/>
        <end position="229"/>
    </location>
</feature>
<organism evidence="6 7">
    <name type="scientific">Ladona fulva</name>
    <name type="common">Scarce chaser dragonfly</name>
    <name type="synonym">Libellula fulva</name>
    <dbReference type="NCBI Taxonomy" id="123851"/>
    <lineage>
        <taxon>Eukaryota</taxon>
        <taxon>Metazoa</taxon>
        <taxon>Ecdysozoa</taxon>
        <taxon>Arthropoda</taxon>
        <taxon>Hexapoda</taxon>
        <taxon>Insecta</taxon>
        <taxon>Pterygota</taxon>
        <taxon>Palaeoptera</taxon>
        <taxon>Odonata</taxon>
        <taxon>Epiprocta</taxon>
        <taxon>Anisoptera</taxon>
        <taxon>Libelluloidea</taxon>
        <taxon>Libellulidae</taxon>
        <taxon>Ladona</taxon>
    </lineage>
</organism>
<reference evidence="6" key="2">
    <citation type="submission" date="2017-10" db="EMBL/GenBank/DDBJ databases">
        <title>Ladona fulva Genome sequencing and assembly.</title>
        <authorList>
            <person name="Murali S."/>
            <person name="Richards S."/>
            <person name="Bandaranaike D."/>
            <person name="Bellair M."/>
            <person name="Blankenburg K."/>
            <person name="Chao H."/>
            <person name="Dinh H."/>
            <person name="Doddapaneni H."/>
            <person name="Dugan-Rocha S."/>
            <person name="Elkadiri S."/>
            <person name="Gnanaolivu R."/>
            <person name="Hernandez B."/>
            <person name="Skinner E."/>
            <person name="Javaid M."/>
            <person name="Lee S."/>
            <person name="Li M."/>
            <person name="Ming W."/>
            <person name="Munidasa M."/>
            <person name="Muniz J."/>
            <person name="Nguyen L."/>
            <person name="Hughes D."/>
            <person name="Osuji N."/>
            <person name="Pu L.-L."/>
            <person name="Puazo M."/>
            <person name="Qu C."/>
            <person name="Quiroz J."/>
            <person name="Raj R."/>
            <person name="Weissenberger G."/>
            <person name="Xin Y."/>
            <person name="Zou X."/>
            <person name="Han Y."/>
            <person name="Worley K."/>
            <person name="Muzny D."/>
            <person name="Gibbs R."/>
        </authorList>
    </citation>
    <scope>NUCLEOTIDE SEQUENCE</scope>
    <source>
        <strain evidence="6">Sampled in the wild</strain>
    </source>
</reference>
<feature type="compositionally biased region" description="Basic and acidic residues" evidence="4">
    <location>
        <begin position="165"/>
        <end position="183"/>
    </location>
</feature>
<name>A0A8K0K0U2_LADFU</name>
<dbReference type="Gene3D" id="3.40.1000.30">
    <property type="match status" value="1"/>
</dbReference>
<accession>A0A8K0K0U2</accession>
<comment type="caution">
    <text evidence="6">The sequence shown here is derived from an EMBL/GenBank/DDBJ whole genome shotgun (WGS) entry which is preliminary data.</text>
</comment>
<dbReference type="GO" id="GO:0000502">
    <property type="term" value="C:proteasome complex"/>
    <property type="evidence" value="ECO:0007669"/>
    <property type="project" value="UniProtKB-KW"/>
</dbReference>
<dbReference type="AlphaFoldDB" id="A0A8K0K0U2"/>
<dbReference type="EMBL" id="KZ308269">
    <property type="protein sequence ID" value="KAG8226149.1"/>
    <property type="molecule type" value="Genomic_DNA"/>
</dbReference>
<feature type="region of interest" description="Disordered" evidence="4">
    <location>
        <begin position="209"/>
        <end position="276"/>
    </location>
</feature>
<protein>
    <recommendedName>
        <fullName evidence="2">Proteasome inhibitor PI31 subunit</fullName>
    </recommendedName>
</protein>
<dbReference type="InterPro" id="IPR045128">
    <property type="entry name" value="PI31-like"/>
</dbReference>
<dbReference type="GO" id="GO:0004866">
    <property type="term" value="F:endopeptidase inhibitor activity"/>
    <property type="evidence" value="ECO:0007669"/>
    <property type="project" value="InterPro"/>
</dbReference>
<evidence type="ECO:0000256" key="4">
    <source>
        <dbReference type="SAM" id="MobiDB-lite"/>
    </source>
</evidence>
<evidence type="ECO:0000259" key="5">
    <source>
        <dbReference type="Pfam" id="PF11566"/>
    </source>
</evidence>
<comment type="similarity">
    <text evidence="1">Belongs to the proteasome inhibitor PI31 family.</text>
</comment>
<dbReference type="OrthoDB" id="68090at2759"/>
<feature type="region of interest" description="Disordered" evidence="4">
    <location>
        <begin position="161"/>
        <end position="189"/>
    </location>
</feature>
<dbReference type="InterPro" id="IPR021625">
    <property type="entry name" value="PI31_Prot_N"/>
</dbReference>